<reference evidence="1" key="1">
    <citation type="submission" date="2018-06" db="EMBL/GenBank/DDBJ databases">
        <authorList>
            <person name="Zhirakovskaya E."/>
        </authorList>
    </citation>
    <scope>NUCLEOTIDE SEQUENCE</scope>
    <source>
        <strain evidence="1">YT-1</strain>
        <plasmid evidence="1">p11</plasmid>
    </source>
</reference>
<dbReference type="EMBL" id="CP020571">
    <property type="protein sequence ID" value="AWU47333.1"/>
    <property type="molecule type" value="Genomic_DNA"/>
</dbReference>
<dbReference type="InterPro" id="IPR013321">
    <property type="entry name" value="Arc_rbn_hlx_hlx"/>
</dbReference>
<dbReference type="RefSeq" id="WP_158540209.1">
    <property type="nucleotide sequence ID" value="NZ_CP020571.1"/>
</dbReference>
<gene>
    <name evidence="1" type="ORF">B6246_p0025</name>
</gene>
<protein>
    <submittedName>
        <fullName evidence="1">CopG family transcriptional regulator</fullName>
    </submittedName>
</protein>
<accession>A0A2U9QI38</accession>
<dbReference type="InterPro" id="IPR010985">
    <property type="entry name" value="Ribbon_hlx_hlx"/>
</dbReference>
<dbReference type="AlphaFoldDB" id="A0A2U9QI38"/>
<proteinExistence type="predicted"/>
<name>A0A2U9QI38_THEAQ</name>
<dbReference type="SUPFAM" id="SSF47598">
    <property type="entry name" value="Ribbon-helix-helix"/>
    <property type="match status" value="1"/>
</dbReference>
<sequence length="75" mass="8780">MSKFARLLKEVKEKEEASGDQPRGKSRREDYVAMKVYISKELHRKLKLKALEEEKELSELVEEALRKFLATQSAQ</sequence>
<geneLocation type="plasmid" evidence="1">
    <name>p11</name>
</geneLocation>
<keyword evidence="1" id="KW-0614">Plasmid</keyword>
<dbReference type="Gene3D" id="1.10.1220.10">
    <property type="entry name" value="Met repressor-like"/>
    <property type="match status" value="1"/>
</dbReference>
<evidence type="ECO:0000313" key="1">
    <source>
        <dbReference type="EMBL" id="AWU47333.1"/>
    </source>
</evidence>
<dbReference type="GO" id="GO:0006355">
    <property type="term" value="P:regulation of DNA-templated transcription"/>
    <property type="evidence" value="ECO:0007669"/>
    <property type="project" value="InterPro"/>
</dbReference>
<organism evidence="1">
    <name type="scientific">Thermus aquaticus</name>
    <dbReference type="NCBI Taxonomy" id="271"/>
    <lineage>
        <taxon>Bacteria</taxon>
        <taxon>Thermotogati</taxon>
        <taxon>Deinococcota</taxon>
        <taxon>Deinococci</taxon>
        <taxon>Thermales</taxon>
        <taxon>Thermaceae</taxon>
        <taxon>Thermus</taxon>
    </lineage>
</organism>